<accession>A0A8H6ZPG0</accession>
<keyword evidence="4" id="KW-0560">Oxidoreductase</keyword>
<evidence type="ECO:0000256" key="2">
    <source>
        <dbReference type="ARBA" id="ARBA00022630"/>
    </source>
</evidence>
<organism evidence="8 9">
    <name type="scientific">Pleurotus ostreatus</name>
    <name type="common">Oyster mushroom</name>
    <name type="synonym">White-rot fungus</name>
    <dbReference type="NCBI Taxonomy" id="5322"/>
    <lineage>
        <taxon>Eukaryota</taxon>
        <taxon>Fungi</taxon>
        <taxon>Dikarya</taxon>
        <taxon>Basidiomycota</taxon>
        <taxon>Agaricomycotina</taxon>
        <taxon>Agaricomycetes</taxon>
        <taxon>Agaricomycetidae</taxon>
        <taxon>Agaricales</taxon>
        <taxon>Pleurotineae</taxon>
        <taxon>Pleurotaceae</taxon>
        <taxon>Pleurotus</taxon>
    </lineage>
</organism>
<evidence type="ECO:0000259" key="6">
    <source>
        <dbReference type="Pfam" id="PF01494"/>
    </source>
</evidence>
<evidence type="ECO:0000256" key="3">
    <source>
        <dbReference type="ARBA" id="ARBA00022827"/>
    </source>
</evidence>
<dbReference type="InterPro" id="IPR050641">
    <property type="entry name" value="RIFMO-like"/>
</dbReference>
<dbReference type="Proteomes" id="UP000623687">
    <property type="component" value="Unassembled WGS sequence"/>
</dbReference>
<dbReference type="Gene3D" id="3.50.50.60">
    <property type="entry name" value="FAD/NAD(P)-binding domain"/>
    <property type="match status" value="1"/>
</dbReference>
<dbReference type="RefSeq" id="XP_036628191.1">
    <property type="nucleotide sequence ID" value="XM_036778802.1"/>
</dbReference>
<name>A0A8H6ZPG0_PLEOS</name>
<dbReference type="Gene3D" id="3.30.9.10">
    <property type="entry name" value="D-Amino Acid Oxidase, subunit A, domain 2"/>
    <property type="match status" value="1"/>
</dbReference>
<evidence type="ECO:0000256" key="4">
    <source>
        <dbReference type="ARBA" id="ARBA00023002"/>
    </source>
</evidence>
<dbReference type="Pfam" id="PF07976">
    <property type="entry name" value="Phe_hydrox_dim"/>
    <property type="match status" value="1"/>
</dbReference>
<dbReference type="InterPro" id="IPR002938">
    <property type="entry name" value="FAD-bd"/>
</dbReference>
<keyword evidence="2" id="KW-0285">Flavoprotein</keyword>
<dbReference type="PANTHER" id="PTHR43004">
    <property type="entry name" value="TRK SYSTEM POTASSIUM UPTAKE PROTEIN"/>
    <property type="match status" value="1"/>
</dbReference>
<evidence type="ECO:0000313" key="9">
    <source>
        <dbReference type="Proteomes" id="UP000623687"/>
    </source>
</evidence>
<evidence type="ECO:0000313" key="8">
    <source>
        <dbReference type="EMBL" id="KAF7423997.1"/>
    </source>
</evidence>
<dbReference type="PANTHER" id="PTHR43004:SF20">
    <property type="entry name" value="2-MONOOXYGENASE, PUTATIVE (AFU_ORTHOLOGUE AFUA_1G13660)-RELATED"/>
    <property type="match status" value="1"/>
</dbReference>
<evidence type="ECO:0000256" key="1">
    <source>
        <dbReference type="ARBA" id="ARBA00007801"/>
    </source>
</evidence>
<comment type="caution">
    <text evidence="8">The sequence shown here is derived from an EMBL/GenBank/DDBJ whole genome shotgun (WGS) entry which is preliminary data.</text>
</comment>
<dbReference type="VEuPathDB" id="FungiDB:PC9H_009297"/>
<dbReference type="EMBL" id="JACETU010000007">
    <property type="protein sequence ID" value="KAF7423997.1"/>
    <property type="molecule type" value="Genomic_DNA"/>
</dbReference>
<protein>
    <submittedName>
        <fullName evidence="8">Uncharacterized protein</fullName>
    </submittedName>
</protein>
<feature type="domain" description="Phenol hydroxylase-like C-terminal dimerisation" evidence="7">
    <location>
        <begin position="532"/>
        <end position="696"/>
    </location>
</feature>
<proteinExistence type="inferred from homology"/>
<dbReference type="OrthoDB" id="1716816at2759"/>
<feature type="domain" description="FAD-binding" evidence="6">
    <location>
        <begin position="79"/>
        <end position="438"/>
    </location>
</feature>
<comment type="similarity">
    <text evidence="1">Belongs to the PheA/TfdB FAD monooxygenase family.</text>
</comment>
<dbReference type="SUPFAM" id="SSF51905">
    <property type="entry name" value="FAD/NAD(P)-binding domain"/>
    <property type="match status" value="1"/>
</dbReference>
<keyword evidence="3" id="KW-0274">FAD</keyword>
<dbReference type="GO" id="GO:0016709">
    <property type="term" value="F:oxidoreductase activity, acting on paired donors, with incorporation or reduction of molecular oxygen, NAD(P)H as one donor, and incorporation of one atom of oxygen"/>
    <property type="evidence" value="ECO:0007669"/>
    <property type="project" value="UniProtKB-ARBA"/>
</dbReference>
<dbReference type="InterPro" id="IPR012941">
    <property type="entry name" value="Phe_hydrox_C_dim_dom"/>
</dbReference>
<dbReference type="SUPFAM" id="SSF54373">
    <property type="entry name" value="FAD-linked reductases, C-terminal domain"/>
    <property type="match status" value="1"/>
</dbReference>
<dbReference type="PRINTS" id="PR00420">
    <property type="entry name" value="RNGMNOXGNASE"/>
</dbReference>
<dbReference type="Gene3D" id="3.40.30.20">
    <property type="match status" value="1"/>
</dbReference>
<dbReference type="Pfam" id="PF01494">
    <property type="entry name" value="FAD_binding_3"/>
    <property type="match status" value="1"/>
</dbReference>
<dbReference type="InterPro" id="IPR036188">
    <property type="entry name" value="FAD/NAD-bd_sf"/>
</dbReference>
<dbReference type="AlphaFoldDB" id="A0A8H6ZPG0"/>
<dbReference type="InterPro" id="IPR036249">
    <property type="entry name" value="Thioredoxin-like_sf"/>
</dbReference>
<gene>
    <name evidence="8" type="ORF">PC9H_009297</name>
</gene>
<feature type="region of interest" description="Disordered" evidence="5">
    <location>
        <begin position="1"/>
        <end position="46"/>
    </location>
</feature>
<dbReference type="GO" id="GO:0071949">
    <property type="term" value="F:FAD binding"/>
    <property type="evidence" value="ECO:0007669"/>
    <property type="project" value="InterPro"/>
</dbReference>
<evidence type="ECO:0000259" key="7">
    <source>
        <dbReference type="Pfam" id="PF07976"/>
    </source>
</evidence>
<sequence>MPLHKYTYTNGYRAPAPDSPVTEETSGEKPSYVYPEPALKPTSLKPNEKGILKDATFPSLLAGTSAPGVLPSWFKKDSEVDVVICGAGPSGLEVAVSLLRQGVSFRIVDKAAAPLLAGRADGVQPRFLETIGTWGLATEVAEEGPLIERTAIWKDGRCLHWGHSHQSDSRYRGLHIITQTAIEHIYIRDLLRHKKLVERRTTVKSFTVDESGDDSHPVSVTLINEDTGEQEVVRAKHLVGSDGGNSTIRKQAGIPFEGETTDIHWGILDAVFETDYPHANVFGFVMNSEHGGCCIIPREDGMIRLYTEISSAKNKTLVNKKGGRLNITNVTPEEILEQANKIFHPFKLKFGSPLSWFTVWNISERVAQQFSYKDRVHLVGDACHVHSVLGAFGLNASILDAANLGWKLGWTIKGLASPEKLIHTYGEERRRHAVRIIEVSGTYLRFVSESGIDVSKLQGIGTEKREDQEADDGLVFDKQLQAVDPDKAFLKAFFAKNIPFLLGIDVPYGHSELNPPRTVESFNGVSSLKTVSKRQATEVRWGVRAPNPRVTFSLTSTGYLYDTFEGPTKFPIIIFGSDLKGPVRRRLAALDQYLSSPNSFVNKFGREQFTLVGITMQLPGDIDETLAADGDLEYLRKNVRWISDDHLPGSDAHTVYGVNHALGAVVVVRPDLWAGITVVPDEGAALDEYFSGFLLAQ</sequence>
<evidence type="ECO:0000256" key="5">
    <source>
        <dbReference type="SAM" id="MobiDB-lite"/>
    </source>
</evidence>
<reference evidence="8" key="1">
    <citation type="submission" date="2019-07" db="EMBL/GenBank/DDBJ databases">
        <authorList>
            <person name="Palmer J.M."/>
        </authorList>
    </citation>
    <scope>NUCLEOTIDE SEQUENCE</scope>
    <source>
        <strain evidence="8">PC9</strain>
    </source>
</reference>
<dbReference type="SUPFAM" id="SSF52833">
    <property type="entry name" value="Thioredoxin-like"/>
    <property type="match status" value="1"/>
</dbReference>
<keyword evidence="9" id="KW-1185">Reference proteome</keyword>
<dbReference type="GeneID" id="59379115"/>
<dbReference type="InterPro" id="IPR038220">
    <property type="entry name" value="PHOX_C_sf"/>
</dbReference>